<dbReference type="VEuPathDB" id="VectorBase:ADIR003931"/>
<dbReference type="Proteomes" id="UP000075884">
    <property type="component" value="Unassembled WGS sequence"/>
</dbReference>
<reference evidence="2" key="2">
    <citation type="submission" date="2020-05" db="UniProtKB">
        <authorList>
            <consortium name="EnsemblMetazoa"/>
        </authorList>
    </citation>
    <scope>IDENTIFICATION</scope>
    <source>
        <strain evidence="2">WRAIR2</strain>
    </source>
</reference>
<keyword evidence="3" id="KW-1185">Reference proteome</keyword>
<accession>A0A182N8F7</accession>
<dbReference type="STRING" id="7168.A0A182N8F7"/>
<evidence type="ECO:0000256" key="1">
    <source>
        <dbReference type="SAM" id="MobiDB-lite"/>
    </source>
</evidence>
<dbReference type="AlphaFoldDB" id="A0A182N8F7"/>
<organism evidence="2 3">
    <name type="scientific">Anopheles dirus</name>
    <dbReference type="NCBI Taxonomy" id="7168"/>
    <lineage>
        <taxon>Eukaryota</taxon>
        <taxon>Metazoa</taxon>
        <taxon>Ecdysozoa</taxon>
        <taxon>Arthropoda</taxon>
        <taxon>Hexapoda</taxon>
        <taxon>Insecta</taxon>
        <taxon>Pterygota</taxon>
        <taxon>Neoptera</taxon>
        <taxon>Endopterygota</taxon>
        <taxon>Diptera</taxon>
        <taxon>Nematocera</taxon>
        <taxon>Culicoidea</taxon>
        <taxon>Culicidae</taxon>
        <taxon>Anophelinae</taxon>
        <taxon>Anopheles</taxon>
    </lineage>
</organism>
<sequence>MMQMSHPHQNLHPGQQQQHQSAPSHLHGPMIPMNPQQQQPQQQQHPMLAHQQQQQQQQSHMSMAQQQHPSMMNLPMAGQPHYMNQQHFPLSFNIF</sequence>
<feature type="compositionally biased region" description="Low complexity" evidence="1">
    <location>
        <begin position="35"/>
        <end position="71"/>
    </location>
</feature>
<evidence type="ECO:0000313" key="2">
    <source>
        <dbReference type="EnsemblMetazoa" id="ADIR003931-PA"/>
    </source>
</evidence>
<feature type="region of interest" description="Disordered" evidence="1">
    <location>
        <begin position="1"/>
        <end position="80"/>
    </location>
</feature>
<evidence type="ECO:0000313" key="3">
    <source>
        <dbReference type="Proteomes" id="UP000075884"/>
    </source>
</evidence>
<name>A0A182N8F7_9DIPT</name>
<reference evidence="3" key="1">
    <citation type="submission" date="2013-03" db="EMBL/GenBank/DDBJ databases">
        <title>The Genome Sequence of Anopheles dirus WRAIR2.</title>
        <authorList>
            <consortium name="The Broad Institute Genomics Platform"/>
            <person name="Neafsey D.E."/>
            <person name="Walton C."/>
            <person name="Walker B."/>
            <person name="Young S.K."/>
            <person name="Zeng Q."/>
            <person name="Gargeya S."/>
            <person name="Fitzgerald M."/>
            <person name="Haas B."/>
            <person name="Abouelleil A."/>
            <person name="Allen A.W."/>
            <person name="Alvarado L."/>
            <person name="Arachchi H.M."/>
            <person name="Berlin A.M."/>
            <person name="Chapman S.B."/>
            <person name="Gainer-Dewar J."/>
            <person name="Goldberg J."/>
            <person name="Griggs A."/>
            <person name="Gujja S."/>
            <person name="Hansen M."/>
            <person name="Howarth C."/>
            <person name="Imamovic A."/>
            <person name="Ireland A."/>
            <person name="Larimer J."/>
            <person name="McCowan C."/>
            <person name="Murphy C."/>
            <person name="Pearson M."/>
            <person name="Poon T.W."/>
            <person name="Priest M."/>
            <person name="Roberts A."/>
            <person name="Saif S."/>
            <person name="Shea T."/>
            <person name="Sisk P."/>
            <person name="Sykes S."/>
            <person name="Wortman J."/>
            <person name="Nusbaum C."/>
            <person name="Birren B."/>
        </authorList>
    </citation>
    <scope>NUCLEOTIDE SEQUENCE [LARGE SCALE GENOMIC DNA]</scope>
    <source>
        <strain evidence="3">WRAIR2</strain>
    </source>
</reference>
<proteinExistence type="predicted"/>
<protein>
    <submittedName>
        <fullName evidence="2">Uncharacterized protein</fullName>
    </submittedName>
</protein>
<dbReference type="EnsemblMetazoa" id="ADIR003931-RA">
    <property type="protein sequence ID" value="ADIR003931-PA"/>
    <property type="gene ID" value="ADIR003931"/>
</dbReference>
<feature type="compositionally biased region" description="Low complexity" evidence="1">
    <location>
        <begin position="1"/>
        <end position="27"/>
    </location>
</feature>